<dbReference type="InterPro" id="IPR038770">
    <property type="entry name" value="Na+/solute_symporter_sf"/>
</dbReference>
<protein>
    <recommendedName>
        <fullName evidence="5">Sodium bile acid cotransporter</fullName>
    </recommendedName>
</protein>
<organism evidence="3 4">
    <name type="scientific">Chrysophaeum taylorii</name>
    <dbReference type="NCBI Taxonomy" id="2483200"/>
    <lineage>
        <taxon>Eukaryota</taxon>
        <taxon>Sar</taxon>
        <taxon>Stramenopiles</taxon>
        <taxon>Ochrophyta</taxon>
        <taxon>Pelagophyceae</taxon>
        <taxon>Pelagomonadales</taxon>
        <taxon>Pelagomonadaceae</taxon>
        <taxon>Chrysophaeum</taxon>
    </lineage>
</organism>
<feature type="region of interest" description="Disordered" evidence="1">
    <location>
        <begin position="354"/>
        <end position="403"/>
    </location>
</feature>
<dbReference type="Gene3D" id="1.20.1530.20">
    <property type="match status" value="1"/>
</dbReference>
<dbReference type="AlphaFoldDB" id="A0AAD7U5I6"/>
<evidence type="ECO:0000313" key="4">
    <source>
        <dbReference type="Proteomes" id="UP001230188"/>
    </source>
</evidence>
<reference evidence="3" key="1">
    <citation type="submission" date="2023-01" db="EMBL/GenBank/DDBJ databases">
        <title>Metagenome sequencing of chrysophaentin producing Chrysophaeum taylorii.</title>
        <authorList>
            <person name="Davison J."/>
            <person name="Bewley C."/>
        </authorList>
    </citation>
    <scope>NUCLEOTIDE SEQUENCE</scope>
    <source>
        <strain evidence="3">NIES-1699</strain>
    </source>
</reference>
<dbReference type="Pfam" id="PF13593">
    <property type="entry name" value="SBF_like"/>
    <property type="match status" value="1"/>
</dbReference>
<feature type="transmembrane region" description="Helical" evidence="2">
    <location>
        <begin position="150"/>
        <end position="170"/>
    </location>
</feature>
<keyword evidence="4" id="KW-1185">Reference proteome</keyword>
<feature type="transmembrane region" description="Helical" evidence="2">
    <location>
        <begin position="57"/>
        <end position="73"/>
    </location>
</feature>
<dbReference type="EMBL" id="JAQMWT010000661">
    <property type="protein sequence ID" value="KAJ8598712.1"/>
    <property type="molecule type" value="Genomic_DNA"/>
</dbReference>
<dbReference type="PANTHER" id="PTHR18640:SF5">
    <property type="entry name" value="SODIUM_BILE ACID COTRANSPORTER 7"/>
    <property type="match status" value="1"/>
</dbReference>
<feature type="transmembrane region" description="Helical" evidence="2">
    <location>
        <begin position="28"/>
        <end position="50"/>
    </location>
</feature>
<name>A0AAD7U5I6_9STRA</name>
<feature type="transmembrane region" description="Helical" evidence="2">
    <location>
        <begin position="85"/>
        <end position="105"/>
    </location>
</feature>
<feature type="transmembrane region" description="Helical" evidence="2">
    <location>
        <begin position="260"/>
        <end position="282"/>
    </location>
</feature>
<proteinExistence type="predicted"/>
<keyword evidence="2" id="KW-0472">Membrane</keyword>
<sequence>MASSKDEEVGVAARFCSKAIATYDANSFLVNVVVVIGLAYAAPGVGLALAPSISASRVAVGIIFLMTGLSLRTGELAKAFANVKFNAFVQIFNLGLMPVVTRGIGQGLRAARALDRDLAIGVFICGALPMTVNMVIVLTKSANGDEAAAVFNSALGNCLGIVVTPFWVLVMLGRTASFSFAEFASRIAQRVLGPLLVGQLLQFYAPSVKAAAKRYRKYLKKLQETCLVFIVYCAFCAVARERRRSDGTARQGPAKIIVMLVVQGGILFASMALAWVLLGALFPDAPRLRVMGLFGCTHKTVAMGIPLIDAIFSDVQQSRVGIFLLPLLIYHPAELVVGSALSSRLAAWVEAQEAHGGGGGGKENPVPLQTEAEGDEEAQAESVELVVLGEDAKEGSHGTTSGP</sequence>
<accession>A0AAD7U5I6</accession>
<evidence type="ECO:0000313" key="3">
    <source>
        <dbReference type="EMBL" id="KAJ8598712.1"/>
    </source>
</evidence>
<dbReference type="InterPro" id="IPR016833">
    <property type="entry name" value="Put_Na-Bile_cotransptr"/>
</dbReference>
<gene>
    <name evidence="3" type="ORF">CTAYLR_010775</name>
</gene>
<feature type="transmembrane region" description="Helical" evidence="2">
    <location>
        <begin position="222"/>
        <end position="240"/>
    </location>
</feature>
<feature type="transmembrane region" description="Helical" evidence="2">
    <location>
        <begin position="117"/>
        <end position="138"/>
    </location>
</feature>
<dbReference type="PANTHER" id="PTHR18640">
    <property type="entry name" value="SOLUTE CARRIER FAMILY 10 MEMBER 7"/>
    <property type="match status" value="1"/>
</dbReference>
<evidence type="ECO:0000256" key="1">
    <source>
        <dbReference type="SAM" id="MobiDB-lite"/>
    </source>
</evidence>
<evidence type="ECO:0008006" key="5">
    <source>
        <dbReference type="Google" id="ProtNLM"/>
    </source>
</evidence>
<keyword evidence="2" id="KW-0812">Transmembrane</keyword>
<dbReference type="Proteomes" id="UP001230188">
    <property type="component" value="Unassembled WGS sequence"/>
</dbReference>
<evidence type="ECO:0000256" key="2">
    <source>
        <dbReference type="SAM" id="Phobius"/>
    </source>
</evidence>
<keyword evidence="2" id="KW-1133">Transmembrane helix</keyword>
<comment type="caution">
    <text evidence="3">The sequence shown here is derived from an EMBL/GenBank/DDBJ whole genome shotgun (WGS) entry which is preliminary data.</text>
</comment>
<dbReference type="GO" id="GO:0005886">
    <property type="term" value="C:plasma membrane"/>
    <property type="evidence" value="ECO:0007669"/>
    <property type="project" value="TreeGrafter"/>
</dbReference>